<dbReference type="PANTHER" id="PTHR44936">
    <property type="entry name" value="SENSOR PROTEIN CREC"/>
    <property type="match status" value="1"/>
</dbReference>
<keyword evidence="11 18" id="KW-0067">ATP-binding</keyword>
<keyword evidence="9" id="KW-0547">Nucleotide-binding</keyword>
<name>A0AAE3SU71_9HYPH</name>
<evidence type="ECO:0000256" key="12">
    <source>
        <dbReference type="ARBA" id="ARBA00022989"/>
    </source>
</evidence>
<dbReference type="Gene3D" id="1.10.287.130">
    <property type="match status" value="1"/>
</dbReference>
<dbReference type="PROSITE" id="PS50885">
    <property type="entry name" value="HAMP"/>
    <property type="match status" value="1"/>
</dbReference>
<dbReference type="Pfam" id="PF02518">
    <property type="entry name" value="HATPase_c"/>
    <property type="match status" value="1"/>
</dbReference>
<dbReference type="GO" id="GO:0000155">
    <property type="term" value="F:phosphorelay sensor kinase activity"/>
    <property type="evidence" value="ECO:0007669"/>
    <property type="project" value="InterPro"/>
</dbReference>
<evidence type="ECO:0000256" key="5">
    <source>
        <dbReference type="ARBA" id="ARBA00022519"/>
    </source>
</evidence>
<dbReference type="InterPro" id="IPR036890">
    <property type="entry name" value="HATPase_C_sf"/>
</dbReference>
<feature type="transmembrane region" description="Helical" evidence="15">
    <location>
        <begin position="12"/>
        <end position="36"/>
    </location>
</feature>
<dbReference type="CDD" id="cd00082">
    <property type="entry name" value="HisKA"/>
    <property type="match status" value="1"/>
</dbReference>
<dbReference type="SMART" id="SM00387">
    <property type="entry name" value="HATPase_c"/>
    <property type="match status" value="1"/>
</dbReference>
<comment type="subcellular location">
    <subcellularLocation>
        <location evidence="2">Cell inner membrane</location>
        <topology evidence="2">Multi-pass membrane protein</topology>
    </subcellularLocation>
</comment>
<evidence type="ECO:0000313" key="19">
    <source>
        <dbReference type="Proteomes" id="UP001208771"/>
    </source>
</evidence>
<keyword evidence="13" id="KW-0902">Two-component regulatory system</keyword>
<dbReference type="InterPro" id="IPR050980">
    <property type="entry name" value="2C_sensor_his_kinase"/>
</dbReference>
<evidence type="ECO:0000256" key="15">
    <source>
        <dbReference type="SAM" id="Phobius"/>
    </source>
</evidence>
<comment type="catalytic activity">
    <reaction evidence="1">
        <text>ATP + protein L-histidine = ADP + protein N-phospho-L-histidine.</text>
        <dbReference type="EC" id="2.7.13.3"/>
    </reaction>
</comment>
<keyword evidence="4" id="KW-1003">Cell membrane</keyword>
<dbReference type="EC" id="2.7.13.3" evidence="3"/>
<sequence>MRQAALSLWPRTLVGRLIVSMIAALAFAQITLVLILNRQQDNIVGRVVHSQTLPTTAAIARFVAENPGSTEDAIVSAFGSARLCLAIDAQSPLAGPMTEAERHIADLLAIQLGAVRSGKPVVGIDYVDGNEPVCPYPVADPRDAPDVEGIAASADEQAKYYSRNVALNMAAPLPDGRWLSVRFAFELPAFWNPIALMSFAISSFAVIVAVVMTVREQTRSLRMLAVASEKLGRGETAEPLAVVGPSEVKATIGAFNTMQDRLLQYVGDRLRLLASISHDLRTPLTTLRLKAEFVDNDAVRDDLVATIDELTSICEATLAFSRAEATTEETVSVDLAALIGEVVEQFRLMKADAVAAELPSIDYPIRPVAFKRALRNLLDNAVRYGKRATVTLGDMGDEIVIAIEDDGPGIPADLVESAFNPFVRLEASRNSETGGMGLGLSIARSIVKAHGGSIWLTNAETGGLRAEIYLPAKTGS</sequence>
<keyword evidence="10" id="KW-0418">Kinase</keyword>
<evidence type="ECO:0000259" key="17">
    <source>
        <dbReference type="PROSITE" id="PS50885"/>
    </source>
</evidence>
<dbReference type="Gene3D" id="3.30.565.10">
    <property type="entry name" value="Histidine kinase-like ATPase, C-terminal domain"/>
    <property type="match status" value="1"/>
</dbReference>
<proteinExistence type="predicted"/>
<evidence type="ECO:0000256" key="13">
    <source>
        <dbReference type="ARBA" id="ARBA00023012"/>
    </source>
</evidence>
<evidence type="ECO:0000256" key="2">
    <source>
        <dbReference type="ARBA" id="ARBA00004429"/>
    </source>
</evidence>
<evidence type="ECO:0000256" key="11">
    <source>
        <dbReference type="ARBA" id="ARBA00022840"/>
    </source>
</evidence>
<evidence type="ECO:0000256" key="7">
    <source>
        <dbReference type="ARBA" id="ARBA00022679"/>
    </source>
</evidence>
<organism evidence="18 19">
    <name type="scientific">Ectorhizobium quercum</name>
    <dbReference type="NCBI Taxonomy" id="2965071"/>
    <lineage>
        <taxon>Bacteria</taxon>
        <taxon>Pseudomonadati</taxon>
        <taxon>Pseudomonadota</taxon>
        <taxon>Alphaproteobacteria</taxon>
        <taxon>Hyphomicrobiales</taxon>
        <taxon>Rhizobiaceae</taxon>
        <taxon>Ectorhizobium</taxon>
    </lineage>
</organism>
<dbReference type="InterPro" id="IPR005467">
    <property type="entry name" value="His_kinase_dom"/>
</dbReference>
<evidence type="ECO:0000259" key="16">
    <source>
        <dbReference type="PROSITE" id="PS50109"/>
    </source>
</evidence>
<evidence type="ECO:0000256" key="8">
    <source>
        <dbReference type="ARBA" id="ARBA00022692"/>
    </source>
</evidence>
<reference evidence="18" key="1">
    <citation type="submission" date="2022-07" db="EMBL/GenBank/DDBJ databases">
        <title>Ectorhizobium quercum gen.nov., sp. nov.</title>
        <authorList>
            <person name="Ma T."/>
            <person name="Li Y."/>
        </authorList>
    </citation>
    <scope>NUCLEOTIDE SEQUENCE</scope>
    <source>
        <strain evidence="18">BDR2-2</strain>
    </source>
</reference>
<dbReference type="SMART" id="SM00304">
    <property type="entry name" value="HAMP"/>
    <property type="match status" value="1"/>
</dbReference>
<dbReference type="SUPFAM" id="SSF55874">
    <property type="entry name" value="ATPase domain of HSP90 chaperone/DNA topoisomerase II/histidine kinase"/>
    <property type="match status" value="1"/>
</dbReference>
<keyword evidence="5" id="KW-0997">Cell inner membrane</keyword>
<evidence type="ECO:0000313" key="18">
    <source>
        <dbReference type="EMBL" id="MCX8996757.1"/>
    </source>
</evidence>
<keyword evidence="6" id="KW-0597">Phosphoprotein</keyword>
<keyword evidence="7" id="KW-0808">Transferase</keyword>
<dbReference type="InterPro" id="IPR003594">
    <property type="entry name" value="HATPase_dom"/>
</dbReference>
<evidence type="ECO:0000256" key="3">
    <source>
        <dbReference type="ARBA" id="ARBA00012438"/>
    </source>
</evidence>
<keyword evidence="12 15" id="KW-1133">Transmembrane helix</keyword>
<feature type="transmembrane region" description="Helical" evidence="15">
    <location>
        <begin position="190"/>
        <end position="214"/>
    </location>
</feature>
<dbReference type="AlphaFoldDB" id="A0AAE3SU71"/>
<gene>
    <name evidence="18" type="ORF">NOF55_06525</name>
</gene>
<protein>
    <recommendedName>
        <fullName evidence="3">histidine kinase</fullName>
        <ecNumber evidence="3">2.7.13.3</ecNumber>
    </recommendedName>
</protein>
<dbReference type="CDD" id="cd06225">
    <property type="entry name" value="HAMP"/>
    <property type="match status" value="1"/>
</dbReference>
<dbReference type="GO" id="GO:0005886">
    <property type="term" value="C:plasma membrane"/>
    <property type="evidence" value="ECO:0007669"/>
    <property type="project" value="UniProtKB-SubCell"/>
</dbReference>
<keyword evidence="14 15" id="KW-0472">Membrane</keyword>
<dbReference type="InterPro" id="IPR003660">
    <property type="entry name" value="HAMP_dom"/>
</dbReference>
<evidence type="ECO:0000256" key="9">
    <source>
        <dbReference type="ARBA" id="ARBA00022741"/>
    </source>
</evidence>
<dbReference type="InterPro" id="IPR004358">
    <property type="entry name" value="Sig_transdc_His_kin-like_C"/>
</dbReference>
<evidence type="ECO:0000256" key="10">
    <source>
        <dbReference type="ARBA" id="ARBA00022777"/>
    </source>
</evidence>
<feature type="domain" description="Histidine kinase" evidence="16">
    <location>
        <begin position="275"/>
        <end position="474"/>
    </location>
</feature>
<dbReference type="GO" id="GO:0005524">
    <property type="term" value="F:ATP binding"/>
    <property type="evidence" value="ECO:0007669"/>
    <property type="project" value="UniProtKB-KW"/>
</dbReference>
<dbReference type="Pfam" id="PF00512">
    <property type="entry name" value="HisKA"/>
    <property type="match status" value="1"/>
</dbReference>
<dbReference type="InterPro" id="IPR036097">
    <property type="entry name" value="HisK_dim/P_sf"/>
</dbReference>
<dbReference type="SMART" id="SM00388">
    <property type="entry name" value="HisKA"/>
    <property type="match status" value="1"/>
</dbReference>
<dbReference type="PANTHER" id="PTHR44936:SF5">
    <property type="entry name" value="SENSOR HISTIDINE KINASE ENVZ"/>
    <property type="match status" value="1"/>
</dbReference>
<dbReference type="PROSITE" id="PS50109">
    <property type="entry name" value="HIS_KIN"/>
    <property type="match status" value="1"/>
</dbReference>
<comment type="caution">
    <text evidence="18">The sequence shown here is derived from an EMBL/GenBank/DDBJ whole genome shotgun (WGS) entry which is preliminary data.</text>
</comment>
<dbReference type="EMBL" id="JANFPI010000002">
    <property type="protein sequence ID" value="MCX8996757.1"/>
    <property type="molecule type" value="Genomic_DNA"/>
</dbReference>
<keyword evidence="19" id="KW-1185">Reference proteome</keyword>
<evidence type="ECO:0000256" key="6">
    <source>
        <dbReference type="ARBA" id="ARBA00022553"/>
    </source>
</evidence>
<dbReference type="PRINTS" id="PR00344">
    <property type="entry name" value="BCTRLSENSOR"/>
</dbReference>
<evidence type="ECO:0000256" key="4">
    <source>
        <dbReference type="ARBA" id="ARBA00022475"/>
    </source>
</evidence>
<feature type="domain" description="HAMP" evidence="17">
    <location>
        <begin position="215"/>
        <end position="267"/>
    </location>
</feature>
<dbReference type="Proteomes" id="UP001208771">
    <property type="component" value="Unassembled WGS sequence"/>
</dbReference>
<accession>A0AAE3SU71</accession>
<dbReference type="Pfam" id="PF00672">
    <property type="entry name" value="HAMP"/>
    <property type="match status" value="1"/>
</dbReference>
<evidence type="ECO:0000256" key="1">
    <source>
        <dbReference type="ARBA" id="ARBA00000085"/>
    </source>
</evidence>
<dbReference type="InterPro" id="IPR003661">
    <property type="entry name" value="HisK_dim/P_dom"/>
</dbReference>
<dbReference type="SUPFAM" id="SSF47384">
    <property type="entry name" value="Homodimeric domain of signal transducing histidine kinase"/>
    <property type="match status" value="1"/>
</dbReference>
<dbReference type="RefSeq" id="WP_306410537.1">
    <property type="nucleotide sequence ID" value="NZ_JANFPI010000002.1"/>
</dbReference>
<evidence type="ECO:0000256" key="14">
    <source>
        <dbReference type="ARBA" id="ARBA00023136"/>
    </source>
</evidence>
<keyword evidence="8 15" id="KW-0812">Transmembrane</keyword>